<keyword evidence="2" id="KW-1185">Reference proteome</keyword>
<dbReference type="EMBL" id="CM044705">
    <property type="protein sequence ID" value="KAI5663818.1"/>
    <property type="molecule type" value="Genomic_DNA"/>
</dbReference>
<dbReference type="Proteomes" id="UP001060085">
    <property type="component" value="Linkage Group LG05"/>
</dbReference>
<evidence type="ECO:0000313" key="1">
    <source>
        <dbReference type="EMBL" id="KAI5663818.1"/>
    </source>
</evidence>
<accession>A0ACC0AWI0</accession>
<evidence type="ECO:0000313" key="2">
    <source>
        <dbReference type="Proteomes" id="UP001060085"/>
    </source>
</evidence>
<sequence length="104" mass="11579">MYLLSLSFSSCTFSLLQNPQIQFSPKPFTDARCCALVTPILHRASPLQTEQASANSFLLVYSPIALFANGVENSTNTLHIQDASVHRYFVNCMRLMRSSEETGC</sequence>
<comment type="caution">
    <text evidence="1">The sequence shown here is derived from an EMBL/GenBank/DDBJ whole genome shotgun (WGS) entry which is preliminary data.</text>
</comment>
<organism evidence="1 2">
    <name type="scientific">Catharanthus roseus</name>
    <name type="common">Madagascar periwinkle</name>
    <name type="synonym">Vinca rosea</name>
    <dbReference type="NCBI Taxonomy" id="4058"/>
    <lineage>
        <taxon>Eukaryota</taxon>
        <taxon>Viridiplantae</taxon>
        <taxon>Streptophyta</taxon>
        <taxon>Embryophyta</taxon>
        <taxon>Tracheophyta</taxon>
        <taxon>Spermatophyta</taxon>
        <taxon>Magnoliopsida</taxon>
        <taxon>eudicotyledons</taxon>
        <taxon>Gunneridae</taxon>
        <taxon>Pentapetalae</taxon>
        <taxon>asterids</taxon>
        <taxon>lamiids</taxon>
        <taxon>Gentianales</taxon>
        <taxon>Apocynaceae</taxon>
        <taxon>Rauvolfioideae</taxon>
        <taxon>Vinceae</taxon>
        <taxon>Catharanthinae</taxon>
        <taxon>Catharanthus</taxon>
    </lineage>
</organism>
<proteinExistence type="predicted"/>
<name>A0ACC0AWI0_CATRO</name>
<protein>
    <submittedName>
        <fullName evidence="1">Uncharacterized protein</fullName>
    </submittedName>
</protein>
<reference evidence="2" key="1">
    <citation type="journal article" date="2023" name="Nat. Plants">
        <title>Single-cell RNA sequencing provides a high-resolution roadmap for understanding the multicellular compartmentation of specialized metabolism.</title>
        <authorList>
            <person name="Sun S."/>
            <person name="Shen X."/>
            <person name="Li Y."/>
            <person name="Li Y."/>
            <person name="Wang S."/>
            <person name="Li R."/>
            <person name="Zhang H."/>
            <person name="Shen G."/>
            <person name="Guo B."/>
            <person name="Wei J."/>
            <person name="Xu J."/>
            <person name="St-Pierre B."/>
            <person name="Chen S."/>
            <person name="Sun C."/>
        </authorList>
    </citation>
    <scope>NUCLEOTIDE SEQUENCE [LARGE SCALE GENOMIC DNA]</scope>
</reference>
<gene>
    <name evidence="1" type="ORF">M9H77_23141</name>
</gene>